<protein>
    <submittedName>
        <fullName evidence="3">Uncharacterized protein</fullName>
    </submittedName>
</protein>
<dbReference type="EMBL" id="OU594961">
    <property type="protein sequence ID" value="CAG9285751.1"/>
    <property type="molecule type" value="Genomic_DNA"/>
</dbReference>
<organism evidence="3">
    <name type="scientific">Phaeodactylum tricornutum</name>
    <name type="common">Diatom</name>
    <dbReference type="NCBI Taxonomy" id="2850"/>
    <lineage>
        <taxon>Eukaryota</taxon>
        <taxon>Sar</taxon>
        <taxon>Stramenopiles</taxon>
        <taxon>Ochrophyta</taxon>
        <taxon>Bacillariophyta</taxon>
        <taxon>Bacillariophyceae</taxon>
        <taxon>Bacillariophycidae</taxon>
        <taxon>Naviculales</taxon>
        <taxon>Phaeodactylaceae</taxon>
        <taxon>Phaeodactylum</taxon>
    </lineage>
</organism>
<evidence type="ECO:0000256" key="1">
    <source>
        <dbReference type="SAM" id="Coils"/>
    </source>
</evidence>
<proteinExistence type="predicted"/>
<keyword evidence="1" id="KW-0175">Coiled coil</keyword>
<evidence type="ECO:0000313" key="3">
    <source>
        <dbReference type="EMBL" id="CAG9285751.1"/>
    </source>
</evidence>
<feature type="region of interest" description="Disordered" evidence="2">
    <location>
        <begin position="34"/>
        <end position="74"/>
    </location>
</feature>
<evidence type="ECO:0000256" key="2">
    <source>
        <dbReference type="SAM" id="MobiDB-lite"/>
    </source>
</evidence>
<dbReference type="AlphaFoldDB" id="A0A8J9S9U2"/>
<dbReference type="PROSITE" id="PS50096">
    <property type="entry name" value="IQ"/>
    <property type="match status" value="1"/>
</dbReference>
<reference evidence="3" key="1">
    <citation type="submission" date="2022-02" db="EMBL/GenBank/DDBJ databases">
        <authorList>
            <person name="Giguere J D."/>
        </authorList>
    </citation>
    <scope>NUCLEOTIDE SEQUENCE</scope>
    <source>
        <strain evidence="3">CCAP 1055/1</strain>
    </source>
</reference>
<feature type="region of interest" description="Disordered" evidence="2">
    <location>
        <begin position="333"/>
        <end position="357"/>
    </location>
</feature>
<name>A0A8J9S9U2_PHATR</name>
<dbReference type="Proteomes" id="UP000836788">
    <property type="component" value="Chromosome 20"/>
</dbReference>
<accession>A0A8J9S9U2</accession>
<feature type="coiled-coil region" evidence="1">
    <location>
        <begin position="151"/>
        <end position="182"/>
    </location>
</feature>
<sequence length="357" mass="41283">MNMQCEVRPRYNKFEHEADPFVPLNRPSPVLQKVQERWGNGKSSSPDDLKNTVLDESQHGRNRGKGGKTEMGVNEKKFRTSCKPRAPQKWDFGKRRTFALPQINRKNNDAATQIQRISRGGWQRIQYKVLLLQHRLNTRTSRTEASMHRVREKTEKRKLALRQKLEAQAQRELEKVTTEEATAQEGQQIIHYLRKENKKLRSKNQKIFAASHALKNNNDRLENANQTTARGFGTLNDHAKQIKETHDKLNNVVPKYKESVDKLKEAVEERRQYCLSEHTIKLLYIKLIGRVVEIVEDSCKDAKLVDEIVGYCLEMEGEENRLELPKPLAEVSKVKDDGSVASSESDNYDEYTVATMD</sequence>
<gene>
    <name evidence="3" type="ORF">PTTT1_LOCUS30086</name>
</gene>